<proteinExistence type="predicted"/>
<dbReference type="InterPro" id="IPR036397">
    <property type="entry name" value="RNaseH_sf"/>
</dbReference>
<organism evidence="2 3">
    <name type="scientific">Spinacia oleracea</name>
    <name type="common">Spinach</name>
    <dbReference type="NCBI Taxonomy" id="3562"/>
    <lineage>
        <taxon>Eukaryota</taxon>
        <taxon>Viridiplantae</taxon>
        <taxon>Streptophyta</taxon>
        <taxon>Embryophyta</taxon>
        <taxon>Tracheophyta</taxon>
        <taxon>Spermatophyta</taxon>
        <taxon>Magnoliopsida</taxon>
        <taxon>eudicotyledons</taxon>
        <taxon>Gunneridae</taxon>
        <taxon>Pentapetalae</taxon>
        <taxon>Caryophyllales</taxon>
        <taxon>Chenopodiaceae</taxon>
        <taxon>Chenopodioideae</taxon>
        <taxon>Anserineae</taxon>
        <taxon>Spinacia</taxon>
    </lineage>
</organism>
<dbReference type="RefSeq" id="XP_056695091.1">
    <property type="nucleotide sequence ID" value="XM_056839113.1"/>
</dbReference>
<feature type="domain" description="RNase H type-1" evidence="1">
    <location>
        <begin position="15"/>
        <end position="127"/>
    </location>
</feature>
<dbReference type="InterPro" id="IPR012337">
    <property type="entry name" value="RNaseH-like_sf"/>
</dbReference>
<dbReference type="Pfam" id="PF13456">
    <property type="entry name" value="RVT_3"/>
    <property type="match status" value="1"/>
</dbReference>
<dbReference type="Proteomes" id="UP000813463">
    <property type="component" value="Chromosome 3"/>
</dbReference>
<dbReference type="InterPro" id="IPR053151">
    <property type="entry name" value="RNase_H-like"/>
</dbReference>
<reference evidence="2" key="1">
    <citation type="journal article" date="2021" name="Nat. Commun.">
        <title>Genomic analyses provide insights into spinach domestication and the genetic basis of agronomic traits.</title>
        <authorList>
            <person name="Cai X."/>
            <person name="Sun X."/>
            <person name="Xu C."/>
            <person name="Sun H."/>
            <person name="Wang X."/>
            <person name="Ge C."/>
            <person name="Zhang Z."/>
            <person name="Wang Q."/>
            <person name="Fei Z."/>
            <person name="Jiao C."/>
            <person name="Wang Q."/>
        </authorList>
    </citation>
    <scope>NUCLEOTIDE SEQUENCE [LARGE SCALE GENOMIC DNA]</scope>
    <source>
        <strain evidence="2">cv. Varoflay</strain>
    </source>
</reference>
<sequence>MVRWLPPPSGAFKLNFDGSCKCTSVAAGIILIDNNVKTSSPVPFNMGNTQVYMAEPLGLHKGIQEAIRLNIKGDNLLVINAVKGVWKIPWKLQNIINDIKLLLQQFHSFHIQHIFREANRATDWIANVGHLIVHPDVGFCWSWRVTLYTEEVMARIKQTANVGA</sequence>
<dbReference type="InterPro" id="IPR002156">
    <property type="entry name" value="RNaseH_domain"/>
</dbReference>
<dbReference type="PANTHER" id="PTHR47723:SF23">
    <property type="entry name" value="REVERSE TRANSCRIPTASE-LIKE PROTEIN"/>
    <property type="match status" value="1"/>
</dbReference>
<evidence type="ECO:0000259" key="1">
    <source>
        <dbReference type="Pfam" id="PF13456"/>
    </source>
</evidence>
<dbReference type="PANTHER" id="PTHR47723">
    <property type="entry name" value="OS05G0353850 PROTEIN"/>
    <property type="match status" value="1"/>
</dbReference>
<evidence type="ECO:0000313" key="3">
    <source>
        <dbReference type="RefSeq" id="XP_056695091.1"/>
    </source>
</evidence>
<keyword evidence="2" id="KW-1185">Reference proteome</keyword>
<dbReference type="SUPFAM" id="SSF53098">
    <property type="entry name" value="Ribonuclease H-like"/>
    <property type="match status" value="1"/>
</dbReference>
<reference evidence="3" key="2">
    <citation type="submission" date="2025-08" db="UniProtKB">
        <authorList>
            <consortium name="RefSeq"/>
        </authorList>
    </citation>
    <scope>IDENTIFICATION</scope>
    <source>
        <tissue evidence="3">Leaf</tissue>
    </source>
</reference>
<gene>
    <name evidence="3" type="primary">LOC130469686</name>
</gene>
<dbReference type="Gene3D" id="3.30.420.10">
    <property type="entry name" value="Ribonuclease H-like superfamily/Ribonuclease H"/>
    <property type="match status" value="1"/>
</dbReference>
<accession>A0ABM3RHL9</accession>
<dbReference type="GeneID" id="130469686"/>
<evidence type="ECO:0000313" key="2">
    <source>
        <dbReference type="Proteomes" id="UP000813463"/>
    </source>
</evidence>
<protein>
    <recommendedName>
        <fullName evidence="1">RNase H type-1 domain-containing protein</fullName>
    </recommendedName>
</protein>
<name>A0ABM3RHL9_SPIOL</name>